<feature type="domain" description="Fatty acid hydroxylase" evidence="7">
    <location>
        <begin position="142"/>
        <end position="288"/>
    </location>
</feature>
<dbReference type="Pfam" id="PF04116">
    <property type="entry name" value="FA_hydroxylase"/>
    <property type="match status" value="1"/>
</dbReference>
<dbReference type="PANTHER" id="PTHR21624">
    <property type="entry name" value="STEROL DESATURASE-RELATED PROTEIN"/>
    <property type="match status" value="1"/>
</dbReference>
<evidence type="ECO:0000313" key="8">
    <source>
        <dbReference type="EMBL" id="GAA3940969.1"/>
    </source>
</evidence>
<evidence type="ECO:0000256" key="1">
    <source>
        <dbReference type="ARBA" id="ARBA00004127"/>
    </source>
</evidence>
<dbReference type="PANTHER" id="PTHR21624:SF3">
    <property type="entry name" value="FATTY ACID HYDROXYLASE DOMAIN-CONTAINING PROTEIN"/>
    <property type="match status" value="1"/>
</dbReference>
<accession>A0ABP7NA27</accession>
<dbReference type="Proteomes" id="UP001501565">
    <property type="component" value="Unassembled WGS sequence"/>
</dbReference>
<keyword evidence="9" id="KW-1185">Reference proteome</keyword>
<dbReference type="EMBL" id="BAABBN010000015">
    <property type="protein sequence ID" value="GAA3940969.1"/>
    <property type="molecule type" value="Genomic_DNA"/>
</dbReference>
<reference evidence="9" key="1">
    <citation type="journal article" date="2019" name="Int. J. Syst. Evol. Microbiol.">
        <title>The Global Catalogue of Microorganisms (GCM) 10K type strain sequencing project: providing services to taxonomists for standard genome sequencing and annotation.</title>
        <authorList>
            <consortium name="The Broad Institute Genomics Platform"/>
            <consortium name="The Broad Institute Genome Sequencing Center for Infectious Disease"/>
            <person name="Wu L."/>
            <person name="Ma J."/>
        </authorList>
    </citation>
    <scope>NUCLEOTIDE SEQUENCE [LARGE SCALE GENOMIC DNA]</scope>
    <source>
        <strain evidence="9">JCM 17551</strain>
    </source>
</reference>
<evidence type="ECO:0000259" key="7">
    <source>
        <dbReference type="Pfam" id="PF04116"/>
    </source>
</evidence>
<dbReference type="InterPro" id="IPR006694">
    <property type="entry name" value="Fatty_acid_hydroxylase"/>
</dbReference>
<feature type="transmembrane region" description="Helical" evidence="6">
    <location>
        <begin position="34"/>
        <end position="51"/>
    </location>
</feature>
<keyword evidence="4" id="KW-0560">Oxidoreductase</keyword>
<sequence>MIESDIQWLFQWLQDFTNGVLSPFSFPFDPARRLYWGAIISALLCIVFFVWQRHGKFNLSLLKRYVGGRQYWWHPSARLDYQLWFLNAGIKVVFITPLLVAKLVVAVGVAAGLRDMFGGVLQGSNLNIQLPTPVVIALFSICLFVAEDFSRFLLHWCMHRVPCLWNIHKVHHTAEVLTPVTLYRSHPLELLLAAWRNLLVVGGVSGVFLFLFEGQISTWEVLGVDLLGMLFNLAAANLRHSHIRLSFGGFESIFISPRMHQVHHSRARHHYDKNFGSCLSIWDRLWRTYYQPADHEQCKFGVEGESSTRLIHHYLMPFRK</sequence>
<keyword evidence="5 6" id="KW-0472">Membrane</keyword>
<dbReference type="RefSeq" id="WP_344800541.1">
    <property type="nucleotide sequence ID" value="NZ_BAABBN010000015.1"/>
</dbReference>
<evidence type="ECO:0000256" key="2">
    <source>
        <dbReference type="ARBA" id="ARBA00022692"/>
    </source>
</evidence>
<feature type="transmembrane region" description="Helical" evidence="6">
    <location>
        <begin position="92"/>
        <end position="113"/>
    </location>
</feature>
<feature type="transmembrane region" description="Helical" evidence="6">
    <location>
        <begin position="190"/>
        <end position="212"/>
    </location>
</feature>
<gene>
    <name evidence="8" type="ORF">GCM10022277_41180</name>
</gene>
<dbReference type="InterPro" id="IPR051689">
    <property type="entry name" value="Sterol_desaturase/TMEM195"/>
</dbReference>
<comment type="caution">
    <text evidence="8">The sequence shown here is derived from an EMBL/GenBank/DDBJ whole genome shotgun (WGS) entry which is preliminary data.</text>
</comment>
<feature type="transmembrane region" description="Helical" evidence="6">
    <location>
        <begin position="128"/>
        <end position="146"/>
    </location>
</feature>
<comment type="subcellular location">
    <subcellularLocation>
        <location evidence="1">Endomembrane system</location>
        <topology evidence="1">Multi-pass membrane protein</topology>
    </subcellularLocation>
</comment>
<protein>
    <recommendedName>
        <fullName evidence="7">Fatty acid hydroxylase domain-containing protein</fullName>
    </recommendedName>
</protein>
<evidence type="ECO:0000256" key="5">
    <source>
        <dbReference type="ARBA" id="ARBA00023136"/>
    </source>
</evidence>
<proteinExistence type="predicted"/>
<evidence type="ECO:0000313" key="9">
    <source>
        <dbReference type="Proteomes" id="UP001501565"/>
    </source>
</evidence>
<name>A0ABP7NA27_9GAMM</name>
<evidence type="ECO:0000256" key="4">
    <source>
        <dbReference type="ARBA" id="ARBA00023002"/>
    </source>
</evidence>
<organism evidence="8 9">
    <name type="scientific">Litoribacillus peritrichatus</name>
    <dbReference type="NCBI Taxonomy" id="718191"/>
    <lineage>
        <taxon>Bacteria</taxon>
        <taxon>Pseudomonadati</taxon>
        <taxon>Pseudomonadota</taxon>
        <taxon>Gammaproteobacteria</taxon>
        <taxon>Oceanospirillales</taxon>
        <taxon>Oceanospirillaceae</taxon>
        <taxon>Litoribacillus</taxon>
    </lineage>
</organism>
<keyword evidence="2 6" id="KW-0812">Transmembrane</keyword>
<feature type="transmembrane region" description="Helical" evidence="6">
    <location>
        <begin position="218"/>
        <end position="238"/>
    </location>
</feature>
<evidence type="ECO:0000256" key="3">
    <source>
        <dbReference type="ARBA" id="ARBA00022989"/>
    </source>
</evidence>
<keyword evidence="3 6" id="KW-1133">Transmembrane helix</keyword>
<evidence type="ECO:0000256" key="6">
    <source>
        <dbReference type="SAM" id="Phobius"/>
    </source>
</evidence>